<protein>
    <recommendedName>
        <fullName evidence="5">DUF1090 domain-containing protein</fullName>
    </recommendedName>
</protein>
<feature type="chain" id="PRO_5012709857" description="DUF1090 domain-containing protein" evidence="2">
    <location>
        <begin position="28"/>
        <end position="131"/>
    </location>
</feature>
<evidence type="ECO:0000313" key="3">
    <source>
        <dbReference type="EMBL" id="ARP92903.1"/>
    </source>
</evidence>
<gene>
    <name evidence="3" type="ORF">CAL15_00020</name>
</gene>
<dbReference type="STRING" id="463040.CAL15_00020"/>
<organism evidence="3 4">
    <name type="scientific">Bordetella genomosp. 13</name>
    <dbReference type="NCBI Taxonomy" id="463040"/>
    <lineage>
        <taxon>Bacteria</taxon>
        <taxon>Pseudomonadati</taxon>
        <taxon>Pseudomonadota</taxon>
        <taxon>Betaproteobacteria</taxon>
        <taxon>Burkholderiales</taxon>
        <taxon>Alcaligenaceae</taxon>
        <taxon>Bordetella</taxon>
    </lineage>
</organism>
<dbReference type="KEGG" id="bgm:CAL15_00020"/>
<feature type="compositionally biased region" description="Basic and acidic residues" evidence="1">
    <location>
        <begin position="77"/>
        <end position="112"/>
    </location>
</feature>
<dbReference type="Pfam" id="PF06476">
    <property type="entry name" value="DUF1090"/>
    <property type="match status" value="1"/>
</dbReference>
<dbReference type="Proteomes" id="UP000194161">
    <property type="component" value="Chromosome"/>
</dbReference>
<evidence type="ECO:0000313" key="4">
    <source>
        <dbReference type="Proteomes" id="UP000194161"/>
    </source>
</evidence>
<reference evidence="3 4" key="1">
    <citation type="submission" date="2017-05" db="EMBL/GenBank/DDBJ databases">
        <title>Complete and WGS of Bordetella genogroups.</title>
        <authorList>
            <person name="Spilker T."/>
            <person name="LiPuma J."/>
        </authorList>
    </citation>
    <scope>NUCLEOTIDE SEQUENCE [LARGE SCALE GENOMIC DNA]</scope>
    <source>
        <strain evidence="3 4">AU7206</strain>
    </source>
</reference>
<feature type="region of interest" description="Disordered" evidence="1">
    <location>
        <begin position="65"/>
        <end position="112"/>
    </location>
</feature>
<dbReference type="OrthoDB" id="8689941at2"/>
<evidence type="ECO:0000256" key="1">
    <source>
        <dbReference type="SAM" id="MobiDB-lite"/>
    </source>
</evidence>
<evidence type="ECO:0008006" key="5">
    <source>
        <dbReference type="Google" id="ProtNLM"/>
    </source>
</evidence>
<evidence type="ECO:0000256" key="2">
    <source>
        <dbReference type="SAM" id="SignalP"/>
    </source>
</evidence>
<name>A0A1W6Z693_9BORD</name>
<dbReference type="RefSeq" id="WP_086076740.1">
    <property type="nucleotide sequence ID" value="NZ_CP021111.1"/>
</dbReference>
<dbReference type="AlphaFoldDB" id="A0A1W6Z693"/>
<dbReference type="InterPro" id="IPR009468">
    <property type="entry name" value="DUF1090"/>
</dbReference>
<feature type="signal peptide" evidence="2">
    <location>
        <begin position="1"/>
        <end position="27"/>
    </location>
</feature>
<accession>A0A1W6Z693</accession>
<keyword evidence="2" id="KW-0732">Signal</keyword>
<keyword evidence="4" id="KW-1185">Reference proteome</keyword>
<sequence length="131" mass="14845">MKRLVSRLLLSFGSMLTATLPLDAAYAADPCLQQRQAILEQIDQAKRHGNENRIAGLNRALREQEAHCTPESLRKKREQDVAEAREEVAERERELQEAKREGRDADKIAKREAKLKEAQEELAQAQKALGT</sequence>
<dbReference type="EMBL" id="CP021111">
    <property type="protein sequence ID" value="ARP92903.1"/>
    <property type="molecule type" value="Genomic_DNA"/>
</dbReference>
<proteinExistence type="predicted"/>